<feature type="chain" id="PRO_5012097725" evidence="1">
    <location>
        <begin position="22"/>
        <end position="167"/>
    </location>
</feature>
<dbReference type="STRING" id="428993.SAMN06296058_0460"/>
<name>A0A1T5J1W3_9GAMM</name>
<evidence type="ECO:0000256" key="1">
    <source>
        <dbReference type="SAM" id="SignalP"/>
    </source>
</evidence>
<proteinExistence type="predicted"/>
<reference evidence="2 3" key="1">
    <citation type="submission" date="2017-02" db="EMBL/GenBank/DDBJ databases">
        <authorList>
            <person name="Peterson S.W."/>
        </authorList>
    </citation>
    <scope>NUCLEOTIDE SEQUENCE [LARGE SCALE GENOMIC DNA]</scope>
    <source>
        <strain evidence="2 3">P15</strain>
    </source>
</reference>
<organism evidence="2 3">
    <name type="scientific">Pseudoxanthomonas indica</name>
    <dbReference type="NCBI Taxonomy" id="428993"/>
    <lineage>
        <taxon>Bacteria</taxon>
        <taxon>Pseudomonadati</taxon>
        <taxon>Pseudomonadota</taxon>
        <taxon>Gammaproteobacteria</taxon>
        <taxon>Lysobacterales</taxon>
        <taxon>Lysobacteraceae</taxon>
        <taxon>Pseudoxanthomonas</taxon>
    </lineage>
</organism>
<sequence>MNRKSWILLCALLVASLPAFAQVPSRHKVPVGTSSLQFDFAKQGPRELLAFLSDPGELTKPVSRVQVEHHYRGWIAESDIPYLLTQLDSKAPCLSVNMSVSSFLPTRVTVGDMAAYLIDSYRTRYFPMSLYSRAYTDDEKQELVRWWTVYSEAREQSACERLEVPCQ</sequence>
<feature type="signal peptide" evidence="1">
    <location>
        <begin position="1"/>
        <end position="21"/>
    </location>
</feature>
<keyword evidence="1" id="KW-0732">Signal</keyword>
<evidence type="ECO:0000313" key="3">
    <source>
        <dbReference type="Proteomes" id="UP000190341"/>
    </source>
</evidence>
<accession>A0A1T5J1W3</accession>
<keyword evidence="3" id="KW-1185">Reference proteome</keyword>
<dbReference type="Proteomes" id="UP000190341">
    <property type="component" value="Unassembled WGS sequence"/>
</dbReference>
<dbReference type="EMBL" id="FUZV01000001">
    <property type="protein sequence ID" value="SKC45497.1"/>
    <property type="molecule type" value="Genomic_DNA"/>
</dbReference>
<dbReference type="AlphaFoldDB" id="A0A1T5J1W3"/>
<gene>
    <name evidence="2" type="ORF">SAMN06296058_0460</name>
</gene>
<dbReference type="RefSeq" id="WP_139381361.1">
    <property type="nucleotide sequence ID" value="NZ_BMCL01000003.1"/>
</dbReference>
<evidence type="ECO:0000313" key="2">
    <source>
        <dbReference type="EMBL" id="SKC45497.1"/>
    </source>
</evidence>
<protein>
    <submittedName>
        <fullName evidence="2">Uncharacterized protein</fullName>
    </submittedName>
</protein>